<evidence type="ECO:0000256" key="2">
    <source>
        <dbReference type="ARBA" id="ARBA00022748"/>
    </source>
</evidence>
<dbReference type="InterPro" id="IPR013766">
    <property type="entry name" value="Thioredoxin_domain"/>
</dbReference>
<feature type="domain" description="Thioredoxin" evidence="5">
    <location>
        <begin position="191"/>
        <end position="334"/>
    </location>
</feature>
<dbReference type="PANTHER" id="PTHR42852">
    <property type="entry name" value="THIOL:DISULFIDE INTERCHANGE PROTEIN DSBE"/>
    <property type="match status" value="1"/>
</dbReference>
<keyword evidence="2" id="KW-0201">Cytochrome c-type biogenesis</keyword>
<evidence type="ECO:0000313" key="7">
    <source>
        <dbReference type="Proteomes" id="UP001589585"/>
    </source>
</evidence>
<protein>
    <submittedName>
        <fullName evidence="6">TlpA family protein disulfide reductase</fullName>
    </submittedName>
</protein>
<comment type="subcellular location">
    <subcellularLocation>
        <location evidence="1">Cell envelope</location>
    </subcellularLocation>
</comment>
<evidence type="ECO:0000256" key="4">
    <source>
        <dbReference type="ARBA" id="ARBA00023284"/>
    </source>
</evidence>
<evidence type="ECO:0000313" key="6">
    <source>
        <dbReference type="EMBL" id="MFB9057265.1"/>
    </source>
</evidence>
<dbReference type="PROSITE" id="PS51352">
    <property type="entry name" value="THIOREDOXIN_2"/>
    <property type="match status" value="1"/>
</dbReference>
<dbReference type="PANTHER" id="PTHR42852:SF6">
    <property type="entry name" value="THIOL:DISULFIDE INTERCHANGE PROTEIN DSBE"/>
    <property type="match status" value="1"/>
</dbReference>
<dbReference type="InterPro" id="IPR036249">
    <property type="entry name" value="Thioredoxin-like_sf"/>
</dbReference>
<accession>A0ABV5FCU2</accession>
<evidence type="ECO:0000256" key="3">
    <source>
        <dbReference type="ARBA" id="ARBA00023157"/>
    </source>
</evidence>
<keyword evidence="3" id="KW-1015">Disulfide bond</keyword>
<evidence type="ECO:0000256" key="1">
    <source>
        <dbReference type="ARBA" id="ARBA00004196"/>
    </source>
</evidence>
<dbReference type="CDD" id="cd02966">
    <property type="entry name" value="TlpA_like_family"/>
    <property type="match status" value="1"/>
</dbReference>
<name>A0ABV5FCU2_9FLAO</name>
<dbReference type="InterPro" id="IPR013740">
    <property type="entry name" value="Redoxin"/>
</dbReference>
<evidence type="ECO:0000259" key="5">
    <source>
        <dbReference type="PROSITE" id="PS51352"/>
    </source>
</evidence>
<dbReference type="EMBL" id="JBHMFC010000066">
    <property type="protein sequence ID" value="MFB9057265.1"/>
    <property type="molecule type" value="Genomic_DNA"/>
</dbReference>
<dbReference type="InterPro" id="IPR050553">
    <property type="entry name" value="Thioredoxin_ResA/DsbE_sf"/>
</dbReference>
<dbReference type="SUPFAM" id="SSF52833">
    <property type="entry name" value="Thioredoxin-like"/>
    <property type="match status" value="1"/>
</dbReference>
<keyword evidence="4" id="KW-0676">Redox-active center</keyword>
<dbReference type="Proteomes" id="UP001589585">
    <property type="component" value="Unassembled WGS sequence"/>
</dbReference>
<proteinExistence type="predicted"/>
<sequence length="334" mass="37406">MKKIIYIVAIAFVFISCKEEAPKDYVTLSGTIANQNSDSLIVAQQQIIKTIKVKPDGTFSDTLKVEAGTYVIFDGKEQTAVYLKNGYDLKVDIDTENFDKSLKYTGHGAEANNYLAKKALMLEALFDFDTLMGLEKTAFHERIEKAKNSLKSLLDSTEGLDASFIASQENETEMISNQLSMMYEESQKLVSLKGEASPKFVDYENYKGGSVSLDDLKGKYVYIDLWATWCAPCKVEIPFLKEVEKQFHGKNITFVSISVDRETAYDKWRTMVADMELPGLQLYAKEDQSFMEAFQVSGIPRFILIDPKGNVVDPDAPRPSSGEVLTGLFTQLGI</sequence>
<dbReference type="RefSeq" id="WP_379861489.1">
    <property type="nucleotide sequence ID" value="NZ_JBHMFC010000066.1"/>
</dbReference>
<organism evidence="6 7">
    <name type="scientific">Mariniflexile ostreae</name>
    <dbReference type="NCBI Taxonomy" id="1520892"/>
    <lineage>
        <taxon>Bacteria</taxon>
        <taxon>Pseudomonadati</taxon>
        <taxon>Bacteroidota</taxon>
        <taxon>Flavobacteriia</taxon>
        <taxon>Flavobacteriales</taxon>
        <taxon>Flavobacteriaceae</taxon>
        <taxon>Mariniflexile</taxon>
    </lineage>
</organism>
<reference evidence="6 7" key="1">
    <citation type="submission" date="2024-09" db="EMBL/GenBank/DDBJ databases">
        <authorList>
            <person name="Sun Q."/>
            <person name="Mori K."/>
        </authorList>
    </citation>
    <scope>NUCLEOTIDE SEQUENCE [LARGE SCALE GENOMIC DNA]</scope>
    <source>
        <strain evidence="6 7">CECT 8622</strain>
    </source>
</reference>
<dbReference type="PROSITE" id="PS51257">
    <property type="entry name" value="PROKAR_LIPOPROTEIN"/>
    <property type="match status" value="1"/>
</dbReference>
<comment type="caution">
    <text evidence="6">The sequence shown here is derived from an EMBL/GenBank/DDBJ whole genome shotgun (WGS) entry which is preliminary data.</text>
</comment>
<gene>
    <name evidence="6" type="ORF">ACFFU9_10990</name>
</gene>
<dbReference type="Pfam" id="PF08534">
    <property type="entry name" value="Redoxin"/>
    <property type="match status" value="1"/>
</dbReference>
<dbReference type="Gene3D" id="3.40.30.10">
    <property type="entry name" value="Glutaredoxin"/>
    <property type="match status" value="1"/>
</dbReference>
<keyword evidence="7" id="KW-1185">Reference proteome</keyword>